<feature type="signal peptide" evidence="1">
    <location>
        <begin position="1"/>
        <end position="20"/>
    </location>
</feature>
<dbReference type="AlphaFoldDB" id="A0AAV8WF63"/>
<keyword evidence="3" id="KW-1185">Reference proteome</keyword>
<proteinExistence type="predicted"/>
<reference evidence="2 3" key="1">
    <citation type="journal article" date="2023" name="Insect Mol. Biol.">
        <title>Genome sequencing provides insights into the evolution of gene families encoding plant cell wall-degrading enzymes in longhorned beetles.</title>
        <authorList>
            <person name="Shin N.R."/>
            <person name="Okamura Y."/>
            <person name="Kirsch R."/>
            <person name="Pauchet Y."/>
        </authorList>
    </citation>
    <scope>NUCLEOTIDE SEQUENCE [LARGE SCALE GENOMIC DNA]</scope>
    <source>
        <strain evidence="2">EAD_L_NR</strain>
    </source>
</reference>
<organism evidence="2 3">
    <name type="scientific">Exocentrus adspersus</name>
    <dbReference type="NCBI Taxonomy" id="1586481"/>
    <lineage>
        <taxon>Eukaryota</taxon>
        <taxon>Metazoa</taxon>
        <taxon>Ecdysozoa</taxon>
        <taxon>Arthropoda</taxon>
        <taxon>Hexapoda</taxon>
        <taxon>Insecta</taxon>
        <taxon>Pterygota</taxon>
        <taxon>Neoptera</taxon>
        <taxon>Endopterygota</taxon>
        <taxon>Coleoptera</taxon>
        <taxon>Polyphaga</taxon>
        <taxon>Cucujiformia</taxon>
        <taxon>Chrysomeloidea</taxon>
        <taxon>Cerambycidae</taxon>
        <taxon>Lamiinae</taxon>
        <taxon>Acanthocinini</taxon>
        <taxon>Exocentrus</taxon>
    </lineage>
</organism>
<accession>A0AAV8WF63</accession>
<feature type="chain" id="PRO_5043709547" description="Neuropeptide-like 4" evidence="1">
    <location>
        <begin position="21"/>
        <end position="59"/>
    </location>
</feature>
<sequence>MFKYIVFFALLAVALGAAYADPAPAPKAAPLIYSTYGAAPLAYSAYPYAAGYYGGVLYR</sequence>
<name>A0AAV8WF63_9CUCU</name>
<evidence type="ECO:0000313" key="3">
    <source>
        <dbReference type="Proteomes" id="UP001159042"/>
    </source>
</evidence>
<evidence type="ECO:0008006" key="4">
    <source>
        <dbReference type="Google" id="ProtNLM"/>
    </source>
</evidence>
<comment type="caution">
    <text evidence="2">The sequence shown here is derived from an EMBL/GenBank/DDBJ whole genome shotgun (WGS) entry which is preliminary data.</text>
</comment>
<evidence type="ECO:0000313" key="2">
    <source>
        <dbReference type="EMBL" id="KAJ8924861.1"/>
    </source>
</evidence>
<dbReference type="EMBL" id="JANEYG010000002">
    <property type="protein sequence ID" value="KAJ8924861.1"/>
    <property type="molecule type" value="Genomic_DNA"/>
</dbReference>
<keyword evidence="1" id="KW-0732">Signal</keyword>
<gene>
    <name evidence="2" type="ORF">NQ315_001016</name>
</gene>
<protein>
    <recommendedName>
        <fullName evidence="4">Neuropeptide-like 4</fullName>
    </recommendedName>
</protein>
<evidence type="ECO:0000256" key="1">
    <source>
        <dbReference type="SAM" id="SignalP"/>
    </source>
</evidence>
<dbReference type="Proteomes" id="UP001159042">
    <property type="component" value="Unassembled WGS sequence"/>
</dbReference>